<keyword evidence="4" id="KW-1185">Reference proteome</keyword>
<protein>
    <submittedName>
        <fullName evidence="3">6172_t:CDS:1</fullName>
    </submittedName>
</protein>
<proteinExistence type="predicted"/>
<reference evidence="3" key="1">
    <citation type="submission" date="2021-06" db="EMBL/GenBank/DDBJ databases">
        <authorList>
            <person name="Kallberg Y."/>
            <person name="Tangrot J."/>
            <person name="Rosling A."/>
        </authorList>
    </citation>
    <scope>NUCLEOTIDE SEQUENCE</scope>
    <source>
        <strain evidence="3">UK204</strain>
    </source>
</reference>
<feature type="region of interest" description="Disordered" evidence="1">
    <location>
        <begin position="371"/>
        <end position="395"/>
    </location>
</feature>
<dbReference type="Proteomes" id="UP000789570">
    <property type="component" value="Unassembled WGS sequence"/>
</dbReference>
<comment type="caution">
    <text evidence="3">The sequence shown here is derived from an EMBL/GenBank/DDBJ whole genome shotgun (WGS) entry which is preliminary data.</text>
</comment>
<dbReference type="OrthoDB" id="2315614at2759"/>
<evidence type="ECO:0000256" key="1">
    <source>
        <dbReference type="SAM" id="MobiDB-lite"/>
    </source>
</evidence>
<dbReference type="InterPro" id="IPR001357">
    <property type="entry name" value="BRCT_dom"/>
</dbReference>
<feature type="compositionally biased region" description="Basic residues" evidence="1">
    <location>
        <begin position="159"/>
        <end position="168"/>
    </location>
</feature>
<feature type="region of interest" description="Disordered" evidence="1">
    <location>
        <begin position="159"/>
        <end position="180"/>
    </location>
</feature>
<feature type="domain" description="BRCT" evidence="2">
    <location>
        <begin position="62"/>
        <end position="85"/>
    </location>
</feature>
<feature type="compositionally biased region" description="Polar residues" evidence="1">
    <location>
        <begin position="171"/>
        <end position="180"/>
    </location>
</feature>
<dbReference type="EMBL" id="CAJVPQ010000642">
    <property type="protein sequence ID" value="CAG8499001.1"/>
    <property type="molecule type" value="Genomic_DNA"/>
</dbReference>
<name>A0A9N8ZKX9_9GLOM</name>
<evidence type="ECO:0000259" key="2">
    <source>
        <dbReference type="PROSITE" id="PS50172"/>
    </source>
</evidence>
<dbReference type="InterPro" id="IPR028065">
    <property type="entry name" value="TERB2"/>
</dbReference>
<dbReference type="PROSITE" id="PS50172">
    <property type="entry name" value="BRCT"/>
    <property type="match status" value="1"/>
</dbReference>
<dbReference type="Pfam" id="PF15101">
    <property type="entry name" value="TERB2"/>
    <property type="match status" value="1"/>
</dbReference>
<dbReference type="AlphaFoldDB" id="A0A9N8ZKX9"/>
<feature type="compositionally biased region" description="Polar residues" evidence="1">
    <location>
        <begin position="371"/>
        <end position="387"/>
    </location>
</feature>
<accession>A0A9N8ZKX9</accession>
<gene>
    <name evidence="3" type="ORF">FCALED_LOCUS3605</name>
</gene>
<sequence>MFQDSSAWFSSSVDHTYIDLWSIQGGSVESTCNADLLPEYLFSCDPEQQDTLWIINNISYMVIHPDWIFDTISEKEKKPIEKYILENYNFSDEIIDQNQMNVDKIASLAYIADNSKSNDEINSNETTDLANNNQSNGNNYIVAHSTTIPNKIYLLPRKRARKVSKGKNHAQDNNTQQAMPSQIMNIQSDDLQTDDLQIDTVLPDSRPDDQSEWNIKSRINKSKRDRPRTLPDFMTKKRPRVALTNTSEDDSFFTDEDIRKRQRVNYFQKSARASSTGKKAPSIHCECGRSVQPTMSVEQLLTRKSKNPPHISKETKPISSIRLQHISVRYLLEKVSKYLSFVKGSDSNLMDNVYEFTPGQNGFFAQSKSTANSRVSNANSRGQTRGKSSIRKFNF</sequence>
<evidence type="ECO:0000313" key="4">
    <source>
        <dbReference type="Proteomes" id="UP000789570"/>
    </source>
</evidence>
<organism evidence="3 4">
    <name type="scientific">Funneliformis caledonium</name>
    <dbReference type="NCBI Taxonomy" id="1117310"/>
    <lineage>
        <taxon>Eukaryota</taxon>
        <taxon>Fungi</taxon>
        <taxon>Fungi incertae sedis</taxon>
        <taxon>Mucoromycota</taxon>
        <taxon>Glomeromycotina</taxon>
        <taxon>Glomeromycetes</taxon>
        <taxon>Glomerales</taxon>
        <taxon>Glomeraceae</taxon>
        <taxon>Funneliformis</taxon>
    </lineage>
</organism>
<evidence type="ECO:0000313" key="3">
    <source>
        <dbReference type="EMBL" id="CAG8499001.1"/>
    </source>
</evidence>